<proteinExistence type="predicted"/>
<organism evidence="2 3">
    <name type="scientific">Pocillopora damicornis</name>
    <name type="common">Cauliflower coral</name>
    <name type="synonym">Millepora damicornis</name>
    <dbReference type="NCBI Taxonomy" id="46731"/>
    <lineage>
        <taxon>Eukaryota</taxon>
        <taxon>Metazoa</taxon>
        <taxon>Cnidaria</taxon>
        <taxon>Anthozoa</taxon>
        <taxon>Hexacorallia</taxon>
        <taxon>Scleractinia</taxon>
        <taxon>Astrocoeniina</taxon>
        <taxon>Pocilloporidae</taxon>
        <taxon>Pocillopora</taxon>
    </lineage>
</organism>
<dbReference type="InterPro" id="IPR036770">
    <property type="entry name" value="Ankyrin_rpt-contain_sf"/>
</dbReference>
<dbReference type="Proteomes" id="UP000275408">
    <property type="component" value="Unassembled WGS sequence"/>
</dbReference>
<feature type="compositionally biased region" description="Polar residues" evidence="1">
    <location>
        <begin position="311"/>
        <end position="325"/>
    </location>
</feature>
<gene>
    <name evidence="2" type="ORF">pdam_00007175</name>
</gene>
<dbReference type="Gene3D" id="1.25.40.20">
    <property type="entry name" value="Ankyrin repeat-containing domain"/>
    <property type="match status" value="1"/>
</dbReference>
<keyword evidence="3" id="KW-1185">Reference proteome</keyword>
<evidence type="ECO:0000256" key="1">
    <source>
        <dbReference type="SAM" id="MobiDB-lite"/>
    </source>
</evidence>
<evidence type="ECO:0000313" key="2">
    <source>
        <dbReference type="EMBL" id="RMX39754.1"/>
    </source>
</evidence>
<name>A0A3M6TEW1_POCDA</name>
<evidence type="ECO:0000313" key="3">
    <source>
        <dbReference type="Proteomes" id="UP000275408"/>
    </source>
</evidence>
<protein>
    <submittedName>
        <fullName evidence="2">Uncharacterized protein</fullName>
    </submittedName>
</protein>
<dbReference type="OrthoDB" id="10361312at2759"/>
<comment type="caution">
    <text evidence="2">The sequence shown here is derived from an EMBL/GenBank/DDBJ whole genome shotgun (WGS) entry which is preliminary data.</text>
</comment>
<feature type="region of interest" description="Disordered" evidence="1">
    <location>
        <begin position="303"/>
        <end position="325"/>
    </location>
</feature>
<dbReference type="AlphaFoldDB" id="A0A3M6TEW1"/>
<dbReference type="EMBL" id="RCHS01003782">
    <property type="protein sequence ID" value="RMX39754.1"/>
    <property type="molecule type" value="Genomic_DNA"/>
</dbReference>
<accession>A0A3M6TEW1</accession>
<reference evidence="2 3" key="1">
    <citation type="journal article" date="2018" name="Sci. Rep.">
        <title>Comparative analysis of the Pocillopora damicornis genome highlights role of immune system in coral evolution.</title>
        <authorList>
            <person name="Cunning R."/>
            <person name="Bay R.A."/>
            <person name="Gillette P."/>
            <person name="Baker A.C."/>
            <person name="Traylor-Knowles N."/>
        </authorList>
    </citation>
    <scope>NUCLEOTIDE SEQUENCE [LARGE SCALE GENOMIC DNA]</scope>
    <source>
        <strain evidence="2">RSMAS</strain>
        <tissue evidence="2">Whole animal</tissue>
    </source>
</reference>
<sequence>MYSLSSVSTDIEFTPAMIGLKGKIPKEECLLDEAQLAQSLKKDTEISPMEIIDGQPTSAVESQSAEANSAINIETEITRENDFIVFTLSLGATPDQLSAVDDSLNKVCSFSANSENSAVSEKDFDEVTWSSTDDIKLQQGLVENESCLGEWKNSDSIDKSSGDVLVKEEEKIPSEVMASVAEDFSLDVQGPCISYSPREYSNDLRLSLSSSLTKEVSNSDDVLAFAASGKQYFPDIYQVTDNIDIQVLRRIVSTLNETSIERHCSLLGADKKTGDTPATNSKLLMVGSSNEDIEEDISNRLFANKEDETNQDSTSNAEDPDLSQTEDCGCLEETASISKSPLLDKEVTETLCEDTISVLVTAQKDAILERKEETPSCCRNLDQPNNTHITEVKDDSYETPLHLCLHTFLCESLCRFRHHELIQLLCATPDHRSINSATVESKSLLNFRNYVNDNLCDIHRDIPEPSSKLRFPIVHLACLLGKYKALEELSKIGFDPVSQTSKTKETPLHMVMRLIRHFEGTTHNLFLSDVVVNILKTLSRTTSVKVLLSIKDCRGNTVFHSLAELMGQRKLPLSAAMFLVYMFRVFVHFLLKDLSSSEVRSALWSSLKERNDIGQSVELLLMRSLHGAPLLKFLQHHLCGTRESSRVNSALKHEEVCVKPESDETSPGALKENQGLLISSDSITTADPSTDSHAHLLSGTRHASIVDFILSTQCAISNSEKRTILAQFRAEYDKRLKSMEKRVLDVKQLLPQTPRQLKLKRNNLMKEARKVKSRISWNTGAMRKAIDKRNKQRREYNKINETISLVHELKKVIYG</sequence>